<reference evidence="4 5" key="1">
    <citation type="submission" date="2018-10" db="EMBL/GenBank/DDBJ databases">
        <title>Natrarchaeobius chitinivorans gen. nov., sp. nov., and Natrarchaeobius haloalkaliphilus sp. nov., alkaliphilic, chitin-utilizing haloarchaea from hypersaline alkaline lakes.</title>
        <authorList>
            <person name="Sorokin D.Y."/>
            <person name="Elcheninov A.G."/>
            <person name="Kostrikina N.A."/>
            <person name="Bale N.J."/>
            <person name="Sinninghe Damste J.S."/>
            <person name="Khijniak T.V."/>
            <person name="Kublanov I.V."/>
            <person name="Toshchakov S.V."/>
        </authorList>
    </citation>
    <scope>NUCLEOTIDE SEQUENCE [LARGE SCALE GENOMIC DNA]</scope>
    <source>
        <strain evidence="4 5">AArcht-Sl</strain>
    </source>
</reference>
<dbReference type="InterPro" id="IPR011862">
    <property type="entry name" value="Phos-bd"/>
</dbReference>
<feature type="domain" description="PBP" evidence="3">
    <location>
        <begin position="44"/>
        <end position="293"/>
    </location>
</feature>
<accession>A0A3N6MTU6</accession>
<organism evidence="4 5">
    <name type="scientific">Natrarchaeobius halalkaliphilus</name>
    <dbReference type="NCBI Taxonomy" id="1679091"/>
    <lineage>
        <taxon>Archaea</taxon>
        <taxon>Methanobacteriati</taxon>
        <taxon>Methanobacteriota</taxon>
        <taxon>Stenosarchaea group</taxon>
        <taxon>Halobacteria</taxon>
        <taxon>Halobacteriales</taxon>
        <taxon>Natrialbaceae</taxon>
        <taxon>Natrarchaeobius</taxon>
    </lineage>
</organism>
<dbReference type="Gene3D" id="3.40.190.10">
    <property type="entry name" value="Periplasmic binding protein-like II"/>
    <property type="match status" value="2"/>
</dbReference>
<dbReference type="PANTHER" id="PTHR30570:SF1">
    <property type="entry name" value="PHOSPHATE-BINDING PROTEIN PSTS"/>
    <property type="match status" value="1"/>
</dbReference>
<evidence type="ECO:0000256" key="1">
    <source>
        <dbReference type="ARBA" id="ARBA00022448"/>
    </source>
</evidence>
<dbReference type="EMBL" id="REFY01000004">
    <property type="protein sequence ID" value="RQG88802.1"/>
    <property type="molecule type" value="Genomic_DNA"/>
</dbReference>
<evidence type="ECO:0000313" key="5">
    <source>
        <dbReference type="Proteomes" id="UP000273828"/>
    </source>
</evidence>
<evidence type="ECO:0000256" key="2">
    <source>
        <dbReference type="ARBA" id="ARBA00022729"/>
    </source>
</evidence>
<dbReference type="Proteomes" id="UP000273828">
    <property type="component" value="Unassembled WGS sequence"/>
</dbReference>
<dbReference type="Pfam" id="PF12849">
    <property type="entry name" value="PBP_like_2"/>
    <property type="match status" value="1"/>
</dbReference>
<keyword evidence="5" id="KW-1185">Reference proteome</keyword>
<evidence type="ECO:0000259" key="3">
    <source>
        <dbReference type="Pfam" id="PF12849"/>
    </source>
</evidence>
<sequence>MPTEPIADRAVDRSRRRVLLGAAGATLAGLAGCIARGYESDLEGEIRMDGSNTVLPHGAVVSEEFQWRNNRVQIPVRGSGTGAGFQRFCDGETHVQNASRPIFDDGGEDEGALCTANGIEYVELETALDGLAVFVHPDNDWCDCLTVDELARIWETGSDVERWSGVREGWPDEEIELYGRDPASGTFDYFTENITGEVGNIRSDYSASADTNVIVRGVRGSQYALGFGGAGYYYENEDELELVGVDNGEGCIEPTKATIESGDYEPLTRPLYTYFRADALAREEVRSFARFYFEEIDGEATEADIVEPGESLTWTQWAARRVGYYAIPDDQIDDRRETLAGAIAEVTE</sequence>
<dbReference type="CDD" id="cd13654">
    <property type="entry name" value="PBP2_phosphate_like_2"/>
    <property type="match status" value="1"/>
</dbReference>
<gene>
    <name evidence="4" type="ORF">EA462_10380</name>
</gene>
<comment type="caution">
    <text evidence="4">The sequence shown here is derived from an EMBL/GenBank/DDBJ whole genome shotgun (WGS) entry which is preliminary data.</text>
</comment>
<proteinExistence type="predicted"/>
<dbReference type="RefSeq" id="WP_124178493.1">
    <property type="nucleotide sequence ID" value="NZ_REFY01000004.1"/>
</dbReference>
<dbReference type="PANTHER" id="PTHR30570">
    <property type="entry name" value="PERIPLASMIC PHOSPHATE BINDING COMPONENT OF PHOSPHATE ABC TRANSPORTER"/>
    <property type="match status" value="1"/>
</dbReference>
<dbReference type="SUPFAM" id="SSF53850">
    <property type="entry name" value="Periplasmic binding protein-like II"/>
    <property type="match status" value="1"/>
</dbReference>
<dbReference type="GO" id="GO:0042301">
    <property type="term" value="F:phosphate ion binding"/>
    <property type="evidence" value="ECO:0007669"/>
    <property type="project" value="InterPro"/>
</dbReference>
<dbReference type="NCBIfam" id="TIGR02136">
    <property type="entry name" value="ptsS_2"/>
    <property type="match status" value="1"/>
</dbReference>
<dbReference type="InterPro" id="IPR050811">
    <property type="entry name" value="Phosphate_ABC_transporter"/>
</dbReference>
<keyword evidence="2" id="KW-0732">Signal</keyword>
<keyword evidence="1" id="KW-0813">Transport</keyword>
<dbReference type="OrthoDB" id="53390at2157"/>
<protein>
    <submittedName>
        <fullName evidence="4">PstS family phosphate ABC transporter substrate-binding protein</fullName>
    </submittedName>
</protein>
<dbReference type="InterPro" id="IPR024370">
    <property type="entry name" value="PBP_domain"/>
</dbReference>
<dbReference type="AlphaFoldDB" id="A0A3N6MTU6"/>
<name>A0A3N6MTU6_9EURY</name>
<evidence type="ECO:0000313" key="4">
    <source>
        <dbReference type="EMBL" id="RQG88802.1"/>
    </source>
</evidence>